<evidence type="ECO:0000313" key="5">
    <source>
        <dbReference type="EMBL" id="KAJ5556981.1"/>
    </source>
</evidence>
<dbReference type="Pfam" id="PF00501">
    <property type="entry name" value="AMP-binding"/>
    <property type="match status" value="1"/>
</dbReference>
<dbReference type="Gene3D" id="3.40.50.12780">
    <property type="entry name" value="N-terminal domain of ligase-like"/>
    <property type="match status" value="1"/>
</dbReference>
<comment type="caution">
    <text evidence="5">The sequence shown here is derived from an EMBL/GenBank/DDBJ whole genome shotgun (WGS) entry which is preliminary data.</text>
</comment>
<reference evidence="5 6" key="1">
    <citation type="journal article" date="2023" name="IMA Fungus">
        <title>Comparative genomic study of the Penicillium genus elucidates a diverse pangenome and 15 lateral gene transfer events.</title>
        <authorList>
            <person name="Petersen C."/>
            <person name="Sorensen T."/>
            <person name="Nielsen M.R."/>
            <person name="Sondergaard T.E."/>
            <person name="Sorensen J.L."/>
            <person name="Fitzpatrick D.A."/>
            <person name="Frisvad J.C."/>
            <person name="Nielsen K.L."/>
        </authorList>
    </citation>
    <scope>NUCLEOTIDE SEQUENCE [LARGE SCALE GENOMIC DNA]</scope>
    <source>
        <strain evidence="5 6">IBT 35679</strain>
    </source>
</reference>
<dbReference type="InterPro" id="IPR042099">
    <property type="entry name" value="ANL_N_sf"/>
</dbReference>
<dbReference type="PROSITE" id="PS00455">
    <property type="entry name" value="AMP_BINDING"/>
    <property type="match status" value="1"/>
</dbReference>
<protein>
    <recommendedName>
        <fullName evidence="7">Acetyl-CoA synthetase-like protein</fullName>
    </recommendedName>
</protein>
<evidence type="ECO:0000259" key="4">
    <source>
        <dbReference type="Pfam" id="PF13193"/>
    </source>
</evidence>
<dbReference type="InterPro" id="IPR025110">
    <property type="entry name" value="AMP-bd_C"/>
</dbReference>
<keyword evidence="6" id="KW-1185">Reference proteome</keyword>
<dbReference type="InterPro" id="IPR045851">
    <property type="entry name" value="AMP-bd_C_sf"/>
</dbReference>
<gene>
    <name evidence="5" type="ORF">N7494_000896</name>
</gene>
<organism evidence="5 6">
    <name type="scientific">Penicillium frequentans</name>
    <dbReference type="NCBI Taxonomy" id="3151616"/>
    <lineage>
        <taxon>Eukaryota</taxon>
        <taxon>Fungi</taxon>
        <taxon>Dikarya</taxon>
        <taxon>Ascomycota</taxon>
        <taxon>Pezizomycotina</taxon>
        <taxon>Eurotiomycetes</taxon>
        <taxon>Eurotiomycetidae</taxon>
        <taxon>Eurotiales</taxon>
        <taxon>Aspergillaceae</taxon>
        <taxon>Penicillium</taxon>
    </lineage>
</organism>
<accession>A0AAD6GK84</accession>
<dbReference type="InterPro" id="IPR000873">
    <property type="entry name" value="AMP-dep_synth/lig_dom"/>
</dbReference>
<evidence type="ECO:0000256" key="2">
    <source>
        <dbReference type="ARBA" id="ARBA00022598"/>
    </source>
</evidence>
<comment type="similarity">
    <text evidence="1">Belongs to the ATP-dependent AMP-binding enzyme family.</text>
</comment>
<feature type="domain" description="AMP-dependent synthetase/ligase" evidence="3">
    <location>
        <begin position="41"/>
        <end position="397"/>
    </location>
</feature>
<dbReference type="PANTHER" id="PTHR24096:SF149">
    <property type="entry name" value="AMP-BINDING DOMAIN-CONTAINING PROTEIN-RELATED"/>
    <property type="match status" value="1"/>
</dbReference>
<name>A0AAD6GK84_9EURO</name>
<dbReference type="Gene3D" id="3.30.300.30">
    <property type="match status" value="1"/>
</dbReference>
<evidence type="ECO:0000259" key="3">
    <source>
        <dbReference type="Pfam" id="PF00501"/>
    </source>
</evidence>
<dbReference type="GO" id="GO:0016405">
    <property type="term" value="F:CoA-ligase activity"/>
    <property type="evidence" value="ECO:0007669"/>
    <property type="project" value="TreeGrafter"/>
</dbReference>
<feature type="domain" description="AMP-binding enzyme C-terminal" evidence="4">
    <location>
        <begin position="449"/>
        <end position="531"/>
    </location>
</feature>
<evidence type="ECO:0008006" key="7">
    <source>
        <dbReference type="Google" id="ProtNLM"/>
    </source>
</evidence>
<evidence type="ECO:0000313" key="6">
    <source>
        <dbReference type="Proteomes" id="UP001220324"/>
    </source>
</evidence>
<dbReference type="AlphaFoldDB" id="A0AAD6GK84"/>
<dbReference type="PANTHER" id="PTHR24096">
    <property type="entry name" value="LONG-CHAIN-FATTY-ACID--COA LIGASE"/>
    <property type="match status" value="1"/>
</dbReference>
<keyword evidence="2" id="KW-0436">Ligase</keyword>
<proteinExistence type="inferred from homology"/>
<dbReference type="EMBL" id="JAQIZZ010000001">
    <property type="protein sequence ID" value="KAJ5556981.1"/>
    <property type="molecule type" value="Genomic_DNA"/>
</dbReference>
<dbReference type="Proteomes" id="UP001220324">
    <property type="component" value="Unassembled WGS sequence"/>
</dbReference>
<evidence type="ECO:0000256" key="1">
    <source>
        <dbReference type="ARBA" id="ARBA00006432"/>
    </source>
</evidence>
<dbReference type="InterPro" id="IPR020845">
    <property type="entry name" value="AMP-binding_CS"/>
</dbReference>
<dbReference type="Pfam" id="PF13193">
    <property type="entry name" value="AMP-binding_C"/>
    <property type="match status" value="1"/>
</dbReference>
<dbReference type="SUPFAM" id="SSF56801">
    <property type="entry name" value="Acetyl-CoA synthetase-like"/>
    <property type="match status" value="1"/>
</dbReference>
<sequence>MSTYYSPTWTHIPDNLSISQLMASGVGDISPHKTIYEEAITGKTVAYEPFRCQIRQTAYHLRHALSLQPGDIVSIIASSCIDYILTAQAVWWAGGIVSPINNSLHPDEIFHALNLIKPRFVVVDETVYDKLPKALERNNTSCAIYTIGGIPSTEWPPLPLSQSSDTKGYLELHTPITITGFNSKATCAAILLSSGTTGAPKAVMLSHYNLVAACFQLRTDNPQNWRGSQREIFFPPLSHVYALYVCFTMNLWLGAYVCLMPRFDVKLYCRLLQDRSATLARIVPAVARVLAESPVAREYRYPDLEYFSCAAAPLHEETAGKLRKVFPGVALCQTYGCTELTGPCVQSGVRDKDLPLSASGTLISNTGIRFLDPDGKDVGSRGPGEIICRAPNVMMGYMHNVKETAEIILEGGWLRTGDLGYLDSKGYLYIYGRLKELIKYKGFQVAPAELENIIIQHALVEEAAVIGVWSASQDTELPRAYVVLREDLRGYSNAAVLQEISDFVSDKVSNYKRLRGGVVAIEALPRNTTGKVLKKVLKDKAANSDKERVLGPKL</sequence>